<evidence type="ECO:0000313" key="6">
    <source>
        <dbReference type="EMBL" id="KHD76644.1"/>
    </source>
</evidence>
<name>A0A0A6UQI4_ACTUT</name>
<dbReference type="STRING" id="1869.MB27_15180"/>
<dbReference type="PROSITE" id="PS50977">
    <property type="entry name" value="HTH_TETR_2"/>
    <property type="match status" value="1"/>
</dbReference>
<evidence type="ECO:0000256" key="3">
    <source>
        <dbReference type="ARBA" id="ARBA00023163"/>
    </source>
</evidence>
<sequence>MTQDGRLIRGERTRSAVLEQALLLATVAGLDGLSLSQVADALGVSKSGLFAHWRSKEALQLAVVDQARAQWTDRVVRLARAAPAGVRRLWAVHDSRLAFYEAKVLPGGCFFANAHFEFNARPGVIRDRLAAELADWMAFLTGLAAEAVELGELRADVSPGGLAYLTESLGVCAVMQAPVLGAETTCGQARRALHEHLRAVATDPTILPELT</sequence>
<evidence type="ECO:0000313" key="7">
    <source>
        <dbReference type="Proteomes" id="UP000054537"/>
    </source>
</evidence>
<accession>A0A0A6UQI4</accession>
<dbReference type="InterPro" id="IPR011075">
    <property type="entry name" value="TetR_C"/>
</dbReference>
<dbReference type="EMBL" id="JRTT01000016">
    <property type="protein sequence ID" value="KHD76644.1"/>
    <property type="molecule type" value="Genomic_DNA"/>
</dbReference>
<evidence type="ECO:0000259" key="5">
    <source>
        <dbReference type="PROSITE" id="PS50977"/>
    </source>
</evidence>
<dbReference type="RefSeq" id="WP_043525177.1">
    <property type="nucleotide sequence ID" value="NZ_BAABKU010000018.1"/>
</dbReference>
<dbReference type="SUPFAM" id="SSF46689">
    <property type="entry name" value="Homeodomain-like"/>
    <property type="match status" value="1"/>
</dbReference>
<protein>
    <submittedName>
        <fullName evidence="6">TetR family transcriptional regulator</fullName>
    </submittedName>
</protein>
<dbReference type="eggNOG" id="COG1309">
    <property type="taxonomic scope" value="Bacteria"/>
</dbReference>
<gene>
    <name evidence="6" type="ORF">MB27_15180</name>
</gene>
<comment type="caution">
    <text evidence="6">The sequence shown here is derived from an EMBL/GenBank/DDBJ whole genome shotgun (WGS) entry which is preliminary data.</text>
</comment>
<dbReference type="Gene3D" id="1.10.357.10">
    <property type="entry name" value="Tetracycline Repressor, domain 2"/>
    <property type="match status" value="1"/>
</dbReference>
<feature type="domain" description="HTH tetR-type" evidence="5">
    <location>
        <begin position="11"/>
        <end position="71"/>
    </location>
</feature>
<dbReference type="AlphaFoldDB" id="A0A0A6UQI4"/>
<organism evidence="6 7">
    <name type="scientific">Actinoplanes utahensis</name>
    <dbReference type="NCBI Taxonomy" id="1869"/>
    <lineage>
        <taxon>Bacteria</taxon>
        <taxon>Bacillati</taxon>
        <taxon>Actinomycetota</taxon>
        <taxon>Actinomycetes</taxon>
        <taxon>Micromonosporales</taxon>
        <taxon>Micromonosporaceae</taxon>
        <taxon>Actinoplanes</taxon>
    </lineage>
</organism>
<dbReference type="Pfam" id="PF16925">
    <property type="entry name" value="TetR_C_13"/>
    <property type="match status" value="1"/>
</dbReference>
<dbReference type="InterPro" id="IPR001647">
    <property type="entry name" value="HTH_TetR"/>
</dbReference>
<keyword evidence="1" id="KW-0805">Transcription regulation</keyword>
<keyword evidence="7" id="KW-1185">Reference proteome</keyword>
<keyword evidence="3" id="KW-0804">Transcription</keyword>
<dbReference type="Gene3D" id="1.10.10.60">
    <property type="entry name" value="Homeodomain-like"/>
    <property type="match status" value="1"/>
</dbReference>
<evidence type="ECO:0000256" key="4">
    <source>
        <dbReference type="PROSITE-ProRule" id="PRU00335"/>
    </source>
</evidence>
<dbReference type="OrthoDB" id="326421at2"/>
<dbReference type="PANTHER" id="PTHR47506:SF6">
    <property type="entry name" value="HTH-TYPE TRANSCRIPTIONAL REPRESSOR NEMR"/>
    <property type="match status" value="1"/>
</dbReference>
<dbReference type="GO" id="GO:0003677">
    <property type="term" value="F:DNA binding"/>
    <property type="evidence" value="ECO:0007669"/>
    <property type="project" value="UniProtKB-UniRule"/>
</dbReference>
<evidence type="ECO:0000256" key="1">
    <source>
        <dbReference type="ARBA" id="ARBA00023015"/>
    </source>
</evidence>
<reference evidence="6 7" key="1">
    <citation type="submission" date="2014-10" db="EMBL/GenBank/DDBJ databases">
        <title>Draft genome sequence of Actinoplanes utahensis NRRL 12052.</title>
        <authorList>
            <person name="Velasco-Bucheli B."/>
            <person name="del Cerro C."/>
            <person name="Hormigo D."/>
            <person name="Garcia J.L."/>
            <person name="Acebal C."/>
            <person name="Arroyo M."/>
            <person name="de la Mata I."/>
        </authorList>
    </citation>
    <scope>NUCLEOTIDE SEQUENCE [LARGE SCALE GENOMIC DNA]</scope>
    <source>
        <strain evidence="6 7">NRRL 12052</strain>
    </source>
</reference>
<dbReference type="PANTHER" id="PTHR47506">
    <property type="entry name" value="TRANSCRIPTIONAL REGULATORY PROTEIN"/>
    <property type="match status" value="1"/>
</dbReference>
<dbReference type="SUPFAM" id="SSF48498">
    <property type="entry name" value="Tetracyclin repressor-like, C-terminal domain"/>
    <property type="match status" value="1"/>
</dbReference>
<feature type="DNA-binding region" description="H-T-H motif" evidence="4">
    <location>
        <begin position="34"/>
        <end position="53"/>
    </location>
</feature>
<keyword evidence="2 4" id="KW-0238">DNA-binding</keyword>
<evidence type="ECO:0000256" key="2">
    <source>
        <dbReference type="ARBA" id="ARBA00023125"/>
    </source>
</evidence>
<dbReference type="InterPro" id="IPR036271">
    <property type="entry name" value="Tet_transcr_reg_TetR-rel_C_sf"/>
</dbReference>
<proteinExistence type="predicted"/>
<dbReference type="Proteomes" id="UP000054537">
    <property type="component" value="Unassembled WGS sequence"/>
</dbReference>
<dbReference type="Pfam" id="PF00440">
    <property type="entry name" value="TetR_N"/>
    <property type="match status" value="1"/>
</dbReference>
<dbReference type="InterPro" id="IPR009057">
    <property type="entry name" value="Homeodomain-like_sf"/>
</dbReference>